<dbReference type="KEGG" id="mcg:GL4_1045"/>
<dbReference type="EC" id="4.4.1.5" evidence="2"/>
<evidence type="ECO:0000259" key="1">
    <source>
        <dbReference type="PROSITE" id="PS51819"/>
    </source>
</evidence>
<organism evidence="2 3">
    <name type="scientific">Methyloceanibacter caenitepidi</name>
    <dbReference type="NCBI Taxonomy" id="1384459"/>
    <lineage>
        <taxon>Bacteria</taxon>
        <taxon>Pseudomonadati</taxon>
        <taxon>Pseudomonadota</taxon>
        <taxon>Alphaproteobacteria</taxon>
        <taxon>Hyphomicrobiales</taxon>
        <taxon>Hyphomicrobiaceae</taxon>
        <taxon>Methyloceanibacter</taxon>
    </lineage>
</organism>
<dbReference type="Pfam" id="PF00903">
    <property type="entry name" value="Glyoxalase"/>
    <property type="match status" value="1"/>
</dbReference>
<dbReference type="OrthoDB" id="9798430at2"/>
<dbReference type="InterPro" id="IPR029068">
    <property type="entry name" value="Glyas_Bleomycin-R_OHBP_Dase"/>
</dbReference>
<proteinExistence type="predicted"/>
<dbReference type="InterPro" id="IPR004360">
    <property type="entry name" value="Glyas_Fos-R_dOase_dom"/>
</dbReference>
<dbReference type="STRING" id="1384459.GL4_1045"/>
<dbReference type="HOGENOM" id="CLU_046006_18_0_5"/>
<accession>A0A0A8K0R9</accession>
<dbReference type="GO" id="GO:0004462">
    <property type="term" value="F:lactoylglutathione lyase activity"/>
    <property type="evidence" value="ECO:0007669"/>
    <property type="project" value="UniProtKB-EC"/>
</dbReference>
<dbReference type="AlphaFoldDB" id="A0A0A8K0R9"/>
<evidence type="ECO:0000313" key="3">
    <source>
        <dbReference type="Proteomes" id="UP000031643"/>
    </source>
</evidence>
<reference evidence="2 3" key="1">
    <citation type="submission" date="2014-09" db="EMBL/GenBank/DDBJ databases">
        <title>Genome sequencing of Methyloceanibacter caenitepidi Gela4.</title>
        <authorList>
            <person name="Takeuchi M."/>
            <person name="Susumu S."/>
            <person name="Kamagata Y."/>
            <person name="Oshima K."/>
            <person name="Hattori M."/>
            <person name="Iwasaki W."/>
        </authorList>
    </citation>
    <scope>NUCLEOTIDE SEQUENCE [LARGE SCALE GENOMIC DNA]</scope>
    <source>
        <strain evidence="2 3">Gela4</strain>
    </source>
</reference>
<dbReference type="PANTHER" id="PTHR36503">
    <property type="entry name" value="BLR2520 PROTEIN"/>
    <property type="match status" value="1"/>
</dbReference>
<sequence>MRPHISMITLGVADIAKATEFYERLGFTRSSESQEAVTFMQAGAVVLGLFGRDALKDDAKADDIWTGNGGTAIAMNCADETQVDAMMAQAEAAGAQILKPAEKVFWGGYSGYFADPDGHAWEVAHNPFWTLDETGRVELPA</sequence>
<dbReference type="EMBL" id="AP014648">
    <property type="protein sequence ID" value="BAQ16505.1"/>
    <property type="molecule type" value="Genomic_DNA"/>
</dbReference>
<gene>
    <name evidence="2" type="ORF">GL4_1045</name>
</gene>
<dbReference type="PROSITE" id="PS51819">
    <property type="entry name" value="VOC"/>
    <property type="match status" value="1"/>
</dbReference>
<feature type="domain" description="VOC" evidence="1">
    <location>
        <begin position="4"/>
        <end position="126"/>
    </location>
</feature>
<dbReference type="CDD" id="cd07251">
    <property type="entry name" value="VOC_like"/>
    <property type="match status" value="1"/>
</dbReference>
<dbReference type="InterPro" id="IPR037523">
    <property type="entry name" value="VOC_core"/>
</dbReference>
<keyword evidence="3" id="KW-1185">Reference proteome</keyword>
<protein>
    <submittedName>
        <fullName evidence="2">Lactoylglutathione lyase</fullName>
        <ecNumber evidence="2">4.4.1.5</ecNumber>
    </submittedName>
</protein>
<dbReference type="RefSeq" id="WP_045365236.1">
    <property type="nucleotide sequence ID" value="NZ_AP014648.1"/>
</dbReference>
<keyword evidence="2" id="KW-0456">Lyase</keyword>
<dbReference type="PANTHER" id="PTHR36503:SF1">
    <property type="entry name" value="BLR2520 PROTEIN"/>
    <property type="match status" value="1"/>
</dbReference>
<dbReference type="Proteomes" id="UP000031643">
    <property type="component" value="Chromosome"/>
</dbReference>
<dbReference type="Gene3D" id="3.10.180.10">
    <property type="entry name" value="2,3-Dihydroxybiphenyl 1,2-Dioxygenase, domain 1"/>
    <property type="match status" value="1"/>
</dbReference>
<evidence type="ECO:0000313" key="2">
    <source>
        <dbReference type="EMBL" id="BAQ16505.1"/>
    </source>
</evidence>
<name>A0A0A8K0R9_9HYPH</name>
<dbReference type="SUPFAM" id="SSF54593">
    <property type="entry name" value="Glyoxalase/Bleomycin resistance protein/Dihydroxybiphenyl dioxygenase"/>
    <property type="match status" value="1"/>
</dbReference>